<dbReference type="InterPro" id="IPR029063">
    <property type="entry name" value="SAM-dependent_MTases_sf"/>
</dbReference>
<dbReference type="GO" id="GO:0032259">
    <property type="term" value="P:methylation"/>
    <property type="evidence" value="ECO:0007669"/>
    <property type="project" value="UniProtKB-KW"/>
</dbReference>
<proteinExistence type="predicted"/>
<dbReference type="EMBL" id="KT007002">
    <property type="protein sequence ID" value="AKQ02675.1"/>
    <property type="molecule type" value="Genomic_DNA"/>
</dbReference>
<dbReference type="AlphaFoldDB" id="A0A0H4T7G6"/>
<dbReference type="GO" id="GO:0160101">
    <property type="term" value="F:tRNA (guanine(10)-N2)-dimethyltransferase activity"/>
    <property type="evidence" value="ECO:0007669"/>
    <property type="project" value="UniProtKB-EC"/>
</dbReference>
<reference evidence="2" key="1">
    <citation type="journal article" date="2015" name="ISME J.">
        <title>Aquifer environment selects for microbial species cohorts in sediment and groundwater.</title>
        <authorList>
            <person name="Hug L.A."/>
            <person name="Thomas B.C."/>
            <person name="Brown C.T."/>
            <person name="Frischkorn K.R."/>
            <person name="Williams K.H."/>
            <person name="Tringe S.G."/>
            <person name="Banfield J.F."/>
        </authorList>
    </citation>
    <scope>NUCLEOTIDE SEQUENCE</scope>
</reference>
<protein>
    <submittedName>
        <fullName evidence="2">Methylase, RNA modification protein, tRNA (Guanine10-N2)-dimethyltransferase</fullName>
        <ecNumber evidence="2">2.1.1.213</ecNumber>
    </submittedName>
</protein>
<keyword evidence="2" id="KW-0489">Methyltransferase</keyword>
<dbReference type="Pfam" id="PF01170">
    <property type="entry name" value="UPF0020"/>
    <property type="match status" value="1"/>
</dbReference>
<dbReference type="InterPro" id="IPR000241">
    <property type="entry name" value="RlmKL-like_Mtase"/>
</dbReference>
<evidence type="ECO:0000313" key="2">
    <source>
        <dbReference type="EMBL" id="AKQ02675.1"/>
    </source>
</evidence>
<organism evidence="2">
    <name type="scientific">uncultured euryarchaeote Rifle_16ft_4_minimus_37664</name>
    <dbReference type="NCBI Taxonomy" id="1665194"/>
    <lineage>
        <taxon>Archaea</taxon>
        <taxon>Methanobacteriati</taxon>
        <taxon>Methanobacteriota</taxon>
        <taxon>environmental samples</taxon>
    </lineage>
</organism>
<accession>A0A0H4T7G6</accession>
<gene>
    <name evidence="2" type="primary">ine10</name>
</gene>
<keyword evidence="2" id="KW-0808">Transferase</keyword>
<dbReference type="Gene3D" id="3.40.50.150">
    <property type="entry name" value="Vaccinia Virus protein VP39"/>
    <property type="match status" value="1"/>
</dbReference>
<feature type="domain" description="Ribosomal RNA large subunit methyltransferase K/L-like methyltransferase" evidence="1">
    <location>
        <begin position="6"/>
        <end position="80"/>
    </location>
</feature>
<name>A0A0H4T7G6_9EURY</name>
<sequence length="88" mass="9687">MRAAGVVGIATDPPYGRAATTRREPREDLYDRAFGALAEVLPRGGHLAVGLPSEDAVEIVGRHLELLERHALRVHKSLTRIFCAFRRG</sequence>
<evidence type="ECO:0000259" key="1">
    <source>
        <dbReference type="Pfam" id="PF01170"/>
    </source>
</evidence>
<dbReference type="EC" id="2.1.1.213" evidence="2"/>